<dbReference type="Proteomes" id="UP000003136">
    <property type="component" value="Unassembled WGS sequence"/>
</dbReference>
<dbReference type="PANTHER" id="PTHR30329">
    <property type="entry name" value="STATOR ELEMENT OF FLAGELLAR MOTOR COMPLEX"/>
    <property type="match status" value="1"/>
</dbReference>
<comment type="similarity">
    <text evidence="2">Belongs to the MotB family.</text>
</comment>
<reference evidence="9 10" key="2">
    <citation type="submission" date="2008-11" db="EMBL/GenBank/DDBJ databases">
        <authorList>
            <person name="Fulton L."/>
            <person name="Clifton S."/>
            <person name="Fulton B."/>
            <person name="Xu J."/>
            <person name="Minx P."/>
            <person name="Pepin K.H."/>
            <person name="Johnson M."/>
            <person name="Bhonagiri V."/>
            <person name="Nash W.E."/>
            <person name="Mardis E.R."/>
            <person name="Wilson R.K."/>
        </authorList>
    </citation>
    <scope>NUCLEOTIDE SEQUENCE [LARGE SCALE GENOMIC DNA]</scope>
    <source>
        <strain evidence="9 10">ATCC 43243</strain>
    </source>
</reference>
<proteinExistence type="inferred from homology"/>
<dbReference type="STRING" id="483218.BACPEC_01541"/>
<evidence type="ECO:0000256" key="6">
    <source>
        <dbReference type="ARBA" id="ARBA00023136"/>
    </source>
</evidence>
<evidence type="ECO:0000256" key="3">
    <source>
        <dbReference type="ARBA" id="ARBA00022475"/>
    </source>
</evidence>
<dbReference type="SUPFAM" id="SSF103088">
    <property type="entry name" value="OmpA-like"/>
    <property type="match status" value="1"/>
</dbReference>
<name>B7ATR9_9FIRM</name>
<evidence type="ECO:0000313" key="9">
    <source>
        <dbReference type="EMBL" id="EEC57053.1"/>
    </source>
</evidence>
<evidence type="ECO:0000256" key="4">
    <source>
        <dbReference type="ARBA" id="ARBA00022692"/>
    </source>
</evidence>
<keyword evidence="3" id="KW-1003">Cell membrane</keyword>
<dbReference type="InterPro" id="IPR050330">
    <property type="entry name" value="Bact_OuterMem_StrucFunc"/>
</dbReference>
<evidence type="ECO:0000259" key="8">
    <source>
        <dbReference type="PROSITE" id="PS51123"/>
    </source>
</evidence>
<dbReference type="HOGENOM" id="CLU_016890_0_1_9"/>
<organism evidence="9 10">
    <name type="scientific">[Bacteroides] pectinophilus ATCC 43243</name>
    <dbReference type="NCBI Taxonomy" id="483218"/>
    <lineage>
        <taxon>Bacteria</taxon>
        <taxon>Bacillati</taxon>
        <taxon>Bacillota</taxon>
        <taxon>Clostridia</taxon>
        <taxon>Eubacteriales</taxon>
    </lineage>
</organism>
<dbReference type="InterPro" id="IPR025713">
    <property type="entry name" value="MotB-like_N_dom"/>
</dbReference>
<comment type="subcellular location">
    <subcellularLocation>
        <location evidence="1">Cell membrane</location>
        <topology evidence="1">Single-pass membrane protein</topology>
    </subcellularLocation>
</comment>
<dbReference type="Gene3D" id="3.30.1330.60">
    <property type="entry name" value="OmpA-like domain"/>
    <property type="match status" value="1"/>
</dbReference>
<keyword evidence="10" id="KW-1185">Reference proteome</keyword>
<dbReference type="EMBL" id="ABVQ01000036">
    <property type="protein sequence ID" value="EEC57053.1"/>
    <property type="molecule type" value="Genomic_DNA"/>
</dbReference>
<evidence type="ECO:0000256" key="5">
    <source>
        <dbReference type="ARBA" id="ARBA00022989"/>
    </source>
</evidence>
<dbReference type="InterPro" id="IPR006665">
    <property type="entry name" value="OmpA-like"/>
</dbReference>
<feature type="domain" description="OmpA-like" evidence="8">
    <location>
        <begin position="143"/>
        <end position="265"/>
    </location>
</feature>
<keyword evidence="4" id="KW-0812">Transmembrane</keyword>
<dbReference type="PROSITE" id="PS51123">
    <property type="entry name" value="OMPA_2"/>
    <property type="match status" value="1"/>
</dbReference>
<dbReference type="GO" id="GO:0005886">
    <property type="term" value="C:plasma membrane"/>
    <property type="evidence" value="ECO:0007669"/>
    <property type="project" value="UniProtKB-SubCell"/>
</dbReference>
<evidence type="ECO:0000313" key="10">
    <source>
        <dbReference type="Proteomes" id="UP000003136"/>
    </source>
</evidence>
<evidence type="ECO:0000256" key="1">
    <source>
        <dbReference type="ARBA" id="ARBA00004162"/>
    </source>
</evidence>
<dbReference type="eggNOG" id="COG1360">
    <property type="taxonomic scope" value="Bacteria"/>
</dbReference>
<keyword evidence="5" id="KW-1133">Transmembrane helix</keyword>
<evidence type="ECO:0000256" key="2">
    <source>
        <dbReference type="ARBA" id="ARBA00008914"/>
    </source>
</evidence>
<evidence type="ECO:0000256" key="7">
    <source>
        <dbReference type="PROSITE-ProRule" id="PRU00473"/>
    </source>
</evidence>
<sequence length="266" mass="29476">MAKIKKREEKGGGAAWMNTFSDLMNLLLCFFVMLFAMSDPNQEKFQQLSASLASTFSIFNAGSISMGDGVLIGSGASQLNELAIYYNNMGMNSEGEITQEEIKDAAQQIQEAGLQESEHMAENIEKQLEQNMLSDDVEVKATSKYVMLNLNSGILFDSGKSELKTEAVTLLDKVSSILWEYNDNMIAIEGHTDNNPIHNSKYPDNTMLSLYRAYSVFTYLTDQKGFDASTMLATGRGESVPIASNATAEGRAQNRRVEIKIYNSFE</sequence>
<gene>
    <name evidence="9" type="ORF">BACPEC_01541</name>
</gene>
<accession>B7ATR9</accession>
<reference evidence="9 10" key="1">
    <citation type="submission" date="2008-11" db="EMBL/GenBank/DDBJ databases">
        <title>Draft genome sequence of Bacteroides pectinophilus (ATCC 43243).</title>
        <authorList>
            <person name="Sudarsanam P."/>
            <person name="Ley R."/>
            <person name="Guruge J."/>
            <person name="Turnbaugh P.J."/>
            <person name="Mahowald M."/>
            <person name="Liep D."/>
            <person name="Gordon J."/>
        </authorList>
    </citation>
    <scope>NUCLEOTIDE SEQUENCE [LARGE SCALE GENOMIC DNA]</scope>
    <source>
        <strain evidence="9 10">ATCC 43243</strain>
    </source>
</reference>
<dbReference type="AlphaFoldDB" id="B7ATR9"/>
<dbReference type="PANTHER" id="PTHR30329:SF21">
    <property type="entry name" value="LIPOPROTEIN YIAD-RELATED"/>
    <property type="match status" value="1"/>
</dbReference>
<dbReference type="CDD" id="cd07185">
    <property type="entry name" value="OmpA_C-like"/>
    <property type="match status" value="1"/>
</dbReference>
<dbReference type="Pfam" id="PF13677">
    <property type="entry name" value="MotB_plug"/>
    <property type="match status" value="1"/>
</dbReference>
<dbReference type="InterPro" id="IPR036737">
    <property type="entry name" value="OmpA-like_sf"/>
</dbReference>
<dbReference type="Pfam" id="PF00691">
    <property type="entry name" value="OmpA"/>
    <property type="match status" value="1"/>
</dbReference>
<protein>
    <recommendedName>
        <fullName evidence="8">OmpA-like domain-containing protein</fullName>
    </recommendedName>
</protein>
<keyword evidence="6 7" id="KW-0472">Membrane</keyword>